<organism evidence="3 4">
    <name type="scientific">Kluyvera genomosp. 2</name>
    <dbReference type="NCBI Taxonomy" id="2774054"/>
    <lineage>
        <taxon>Bacteria</taxon>
        <taxon>Pseudomonadati</taxon>
        <taxon>Pseudomonadota</taxon>
        <taxon>Gammaproteobacteria</taxon>
        <taxon>Enterobacterales</taxon>
        <taxon>Enterobacteriaceae</taxon>
        <taxon>Kluyvera</taxon>
    </lineage>
</organism>
<feature type="signal peptide" evidence="2">
    <location>
        <begin position="1"/>
        <end position="20"/>
    </location>
</feature>
<gene>
    <name evidence="3" type="ORF">C8256_04760</name>
</gene>
<keyword evidence="2" id="KW-0732">Signal</keyword>
<evidence type="ECO:0000256" key="2">
    <source>
        <dbReference type="SAM" id="SignalP"/>
    </source>
</evidence>
<evidence type="ECO:0000256" key="1">
    <source>
        <dbReference type="ARBA" id="ARBA00035681"/>
    </source>
</evidence>
<reference evidence="3 4" key="1">
    <citation type="submission" date="2018-03" db="EMBL/GenBank/DDBJ databases">
        <title>First report of an OXA-48+CTX-M-M-producing Kluyvera ascorbata clone recovered from patients admitted in a University Hospital in Madrid, Spain.</title>
        <authorList>
            <person name="Hernandez-Garcia M."/>
            <person name="Leon-Sampedro R."/>
            <person name="Perez-Viso B."/>
            <person name="Morosini M.I."/>
            <person name="Lopez-Fresnena N."/>
            <person name="Coque T.M."/>
            <person name="Bonten M."/>
            <person name="Malhotra-Kumar S."/>
            <person name="Ruiz-Garbajosa P."/>
            <person name="Canton R."/>
        </authorList>
    </citation>
    <scope>NUCLEOTIDE SEQUENCE [LARGE SCALE GENOMIC DNA]</scope>
    <source>
        <strain evidence="3 4">KA2</strain>
    </source>
</reference>
<protein>
    <recommendedName>
        <fullName evidence="1">Uncharacterized protein YicS</fullName>
    </recommendedName>
</protein>
<dbReference type="NCBIfam" id="NF041639">
    <property type="entry name" value="YicS_fam"/>
    <property type="match status" value="1"/>
</dbReference>
<evidence type="ECO:0000313" key="4">
    <source>
        <dbReference type="Proteomes" id="UP000240892"/>
    </source>
</evidence>
<dbReference type="EMBL" id="PYHO01000003">
    <property type="protein sequence ID" value="PSR47641.1"/>
    <property type="molecule type" value="Genomic_DNA"/>
</dbReference>
<dbReference type="RefSeq" id="WP_106924853.1">
    <property type="nucleotide sequence ID" value="NZ_CABMMU010000003.1"/>
</dbReference>
<feature type="chain" id="PRO_5015542262" description="Uncharacterized protein YicS" evidence="2">
    <location>
        <begin position="21"/>
        <end position="95"/>
    </location>
</feature>
<proteinExistence type="predicted"/>
<sequence>MKTIRIAISLAACLALPVVASPLEGLKFEQQKQQVVKDVKQNCPTHAGLSDTQFANRILDSAVNKTAVQSATRALDKNDRAAYEKAIKDIQCPTK</sequence>
<evidence type="ECO:0000313" key="3">
    <source>
        <dbReference type="EMBL" id="PSR47641.1"/>
    </source>
</evidence>
<keyword evidence="4" id="KW-1185">Reference proteome</keyword>
<dbReference type="Proteomes" id="UP000240892">
    <property type="component" value="Unassembled WGS sequence"/>
</dbReference>
<dbReference type="InterPro" id="IPR048144">
    <property type="entry name" value="YicS_fam"/>
</dbReference>
<accession>A0A2T2Y528</accession>
<dbReference type="AlphaFoldDB" id="A0A2T2Y528"/>
<comment type="caution">
    <text evidence="3">The sequence shown here is derived from an EMBL/GenBank/DDBJ whole genome shotgun (WGS) entry which is preliminary data.</text>
</comment>
<name>A0A2T2Y528_9ENTR</name>